<dbReference type="RefSeq" id="XP_766589.1">
    <property type="nucleotide sequence ID" value="XM_761496.1"/>
</dbReference>
<accession>Q4N6V2</accession>
<protein>
    <submittedName>
        <fullName evidence="1">Uncharacterized protein</fullName>
    </submittedName>
</protein>
<gene>
    <name evidence="1" type="ordered locus">TP01_1068</name>
</gene>
<comment type="caution">
    <text evidence="1">The sequence shown here is derived from an EMBL/GenBank/DDBJ whole genome shotgun (WGS) entry which is preliminary data.</text>
</comment>
<name>Q4N6V2_THEPA</name>
<dbReference type="GeneID" id="3503130"/>
<sequence>MPPHNHEFKCCVPSNFRELISSYFDIVGIHYPKISITLDMFGNVIRKENKQESVNESIITVFLRGVEVYSGSFTTDQVDFKKVEVSCFVGKFSAKFKNYATLYLLRCINGIPMLKNSSILYLTHYMYTHQNH</sequence>
<dbReference type="InParanoid" id="Q4N6V2"/>
<keyword evidence="2" id="KW-1185">Reference proteome</keyword>
<organism evidence="1 2">
    <name type="scientific">Theileria parva</name>
    <name type="common">East coast fever infection agent</name>
    <dbReference type="NCBI Taxonomy" id="5875"/>
    <lineage>
        <taxon>Eukaryota</taxon>
        <taxon>Sar</taxon>
        <taxon>Alveolata</taxon>
        <taxon>Apicomplexa</taxon>
        <taxon>Aconoidasida</taxon>
        <taxon>Piroplasmida</taxon>
        <taxon>Theileriidae</taxon>
        <taxon>Theileria</taxon>
    </lineage>
</organism>
<evidence type="ECO:0000313" key="1">
    <source>
        <dbReference type="EMBL" id="EAN34306.1"/>
    </source>
</evidence>
<dbReference type="AlphaFoldDB" id="Q4N6V2"/>
<dbReference type="Proteomes" id="UP000001949">
    <property type="component" value="Unassembled WGS sequence"/>
</dbReference>
<dbReference type="EMBL" id="AAGK01000001">
    <property type="protein sequence ID" value="EAN34306.1"/>
    <property type="molecule type" value="Genomic_DNA"/>
</dbReference>
<dbReference type="KEGG" id="tpv:TP01_1068"/>
<evidence type="ECO:0000313" key="2">
    <source>
        <dbReference type="Proteomes" id="UP000001949"/>
    </source>
</evidence>
<reference evidence="1 2" key="1">
    <citation type="journal article" date="2005" name="Science">
        <title>Genome sequence of Theileria parva, a bovine pathogen that transforms lymphocytes.</title>
        <authorList>
            <person name="Gardner M.J."/>
            <person name="Bishop R."/>
            <person name="Shah T."/>
            <person name="de Villiers E.P."/>
            <person name="Carlton J.M."/>
            <person name="Hall N."/>
            <person name="Ren Q."/>
            <person name="Paulsen I.T."/>
            <person name="Pain A."/>
            <person name="Berriman M."/>
            <person name="Wilson R.J.M."/>
            <person name="Sato S."/>
            <person name="Ralph S.A."/>
            <person name="Mann D.J."/>
            <person name="Xiong Z."/>
            <person name="Shallom S.J."/>
            <person name="Weidman J."/>
            <person name="Jiang L."/>
            <person name="Lynn J."/>
            <person name="Weaver B."/>
            <person name="Shoaibi A."/>
            <person name="Domingo A.R."/>
            <person name="Wasawo D."/>
            <person name="Crabtree J."/>
            <person name="Wortman J.R."/>
            <person name="Haas B."/>
            <person name="Angiuoli S.V."/>
            <person name="Creasy T.H."/>
            <person name="Lu C."/>
            <person name="Suh B."/>
            <person name="Silva J.C."/>
            <person name="Utterback T.R."/>
            <person name="Feldblyum T.V."/>
            <person name="Pertea M."/>
            <person name="Allen J."/>
            <person name="Nierman W.C."/>
            <person name="Taracha E.L.N."/>
            <person name="Salzberg S.L."/>
            <person name="White O.R."/>
            <person name="Fitzhugh H.A."/>
            <person name="Morzaria S."/>
            <person name="Venter J.C."/>
            <person name="Fraser C.M."/>
            <person name="Nene V."/>
        </authorList>
    </citation>
    <scope>NUCLEOTIDE SEQUENCE [LARGE SCALE GENOMIC DNA]</scope>
    <source>
        <strain evidence="1 2">Muguga</strain>
    </source>
</reference>
<dbReference type="VEuPathDB" id="PiroplasmaDB:TpMuguga_01g01068"/>
<proteinExistence type="predicted"/>
<dbReference type="eggNOG" id="ENOG502QXDF">
    <property type="taxonomic scope" value="Eukaryota"/>
</dbReference>